<keyword evidence="4" id="KW-0378">Hydrolase</keyword>
<organism evidence="12 13">
    <name type="scientific">Permianibacter aggregans</name>
    <dbReference type="NCBI Taxonomy" id="1510150"/>
    <lineage>
        <taxon>Bacteria</taxon>
        <taxon>Pseudomonadati</taxon>
        <taxon>Pseudomonadota</taxon>
        <taxon>Gammaproteobacteria</taxon>
        <taxon>Pseudomonadales</taxon>
        <taxon>Pseudomonadaceae</taxon>
        <taxon>Permianibacter</taxon>
    </lineage>
</organism>
<proteinExistence type="predicted"/>
<evidence type="ECO:0000259" key="11">
    <source>
        <dbReference type="Pfam" id="PF00117"/>
    </source>
</evidence>
<dbReference type="GO" id="GO:0000107">
    <property type="term" value="F:imidazoleglycerol-phosphate synthase activity"/>
    <property type="evidence" value="ECO:0007669"/>
    <property type="project" value="RHEA"/>
</dbReference>
<keyword evidence="5" id="KW-0315">Glutamine amidotransferase</keyword>
<sequence length="196" mass="21519">MQNIGIIETGAGNLTSLEAAVARIGLTPRRLKQPTLDGIDQLIIPGQGRFGPVMKTLSNAGWLDVLKGWFIREKPLLGICVGLQVLFEASEEDSNIAGLSILPGVVRRLQSPKQPMMGWAPVRFNKALQTLNGDAYFVNSFVVTESDNAIAYTDYGQRFVAALRVGSWTACQFHPEKSGAYGERLLRQWLRSETVA</sequence>
<dbReference type="Gene3D" id="3.40.50.880">
    <property type="match status" value="1"/>
</dbReference>
<evidence type="ECO:0000256" key="7">
    <source>
        <dbReference type="ARBA" id="ARBA00023239"/>
    </source>
</evidence>
<dbReference type="PROSITE" id="PS51273">
    <property type="entry name" value="GATASE_TYPE_1"/>
    <property type="match status" value="1"/>
</dbReference>
<dbReference type="PANTHER" id="PTHR42701">
    <property type="entry name" value="IMIDAZOLE GLYCEROL PHOSPHATE SYNTHASE SUBUNIT HISH"/>
    <property type="match status" value="1"/>
</dbReference>
<keyword evidence="6" id="KW-0368">Histidine biosynthesis</keyword>
<evidence type="ECO:0000256" key="1">
    <source>
        <dbReference type="ARBA" id="ARBA00005091"/>
    </source>
</evidence>
<reference evidence="12 13" key="1">
    <citation type="submission" date="2019-03" db="EMBL/GenBank/DDBJ databases">
        <title>Genomic Encyclopedia of Type Strains, Phase IV (KMG-IV): sequencing the most valuable type-strain genomes for metagenomic binning, comparative biology and taxonomic classification.</title>
        <authorList>
            <person name="Goeker M."/>
        </authorList>
    </citation>
    <scope>NUCLEOTIDE SEQUENCE [LARGE SCALE GENOMIC DNA]</scope>
    <source>
        <strain evidence="12 13">DSM 103792</strain>
    </source>
</reference>
<dbReference type="RefSeq" id="WP_198325158.1">
    <property type="nucleotide sequence ID" value="NZ_CP037953.1"/>
</dbReference>
<evidence type="ECO:0000256" key="3">
    <source>
        <dbReference type="ARBA" id="ARBA00022605"/>
    </source>
</evidence>
<evidence type="ECO:0000256" key="4">
    <source>
        <dbReference type="ARBA" id="ARBA00022801"/>
    </source>
</evidence>
<dbReference type="InterPro" id="IPR029062">
    <property type="entry name" value="Class_I_gatase-like"/>
</dbReference>
<name>A0A4R6UIC3_9GAMM</name>
<accession>A0A4R6UIC3</accession>
<keyword evidence="7" id="KW-0456">Lyase</keyword>
<protein>
    <submittedName>
        <fullName evidence="12">Imidazole glycerol phosphate synthase subunit HisH</fullName>
    </submittedName>
</protein>
<gene>
    <name evidence="12" type="ORF">EV696_11739</name>
</gene>
<evidence type="ECO:0000313" key="13">
    <source>
        <dbReference type="Proteomes" id="UP000295375"/>
    </source>
</evidence>
<dbReference type="Pfam" id="PF00117">
    <property type="entry name" value="GATase"/>
    <property type="match status" value="1"/>
</dbReference>
<dbReference type="GO" id="GO:0016829">
    <property type="term" value="F:lyase activity"/>
    <property type="evidence" value="ECO:0007669"/>
    <property type="project" value="UniProtKB-KW"/>
</dbReference>
<dbReference type="PIRSF" id="PIRSF000495">
    <property type="entry name" value="Amidotransf_hisH"/>
    <property type="match status" value="1"/>
</dbReference>
<evidence type="ECO:0000256" key="2">
    <source>
        <dbReference type="ARBA" id="ARBA00011152"/>
    </source>
</evidence>
<dbReference type="UniPathway" id="UPA00031">
    <property type="reaction ID" value="UER00010"/>
</dbReference>
<dbReference type="PANTHER" id="PTHR42701:SF1">
    <property type="entry name" value="IMIDAZOLE GLYCEROL PHOSPHATE SYNTHASE SUBUNIT HISH"/>
    <property type="match status" value="1"/>
</dbReference>
<evidence type="ECO:0000256" key="5">
    <source>
        <dbReference type="ARBA" id="ARBA00022962"/>
    </source>
</evidence>
<comment type="catalytic activity">
    <reaction evidence="9">
        <text>L-glutamine + H2O = L-glutamate + NH4(+)</text>
        <dbReference type="Rhea" id="RHEA:15889"/>
        <dbReference type="ChEBI" id="CHEBI:15377"/>
        <dbReference type="ChEBI" id="CHEBI:28938"/>
        <dbReference type="ChEBI" id="CHEBI:29985"/>
        <dbReference type="ChEBI" id="CHEBI:58359"/>
        <dbReference type="EC" id="3.5.1.2"/>
    </reaction>
</comment>
<feature type="domain" description="Glutamine amidotransferase" evidence="11">
    <location>
        <begin position="38"/>
        <end position="188"/>
    </location>
</feature>
<dbReference type="NCBIfam" id="TIGR01855">
    <property type="entry name" value="IMP_synth_hisH"/>
    <property type="match status" value="1"/>
</dbReference>
<dbReference type="EMBL" id="SNYM01000017">
    <property type="protein sequence ID" value="TDQ45806.1"/>
    <property type="molecule type" value="Genomic_DNA"/>
</dbReference>
<keyword evidence="13" id="KW-1185">Reference proteome</keyword>
<dbReference type="AlphaFoldDB" id="A0A4R6UIC3"/>
<comment type="subunit">
    <text evidence="2">Heterodimer of HisH and HisF.</text>
</comment>
<evidence type="ECO:0000256" key="10">
    <source>
        <dbReference type="PIRSR" id="PIRSR000495-1"/>
    </source>
</evidence>
<feature type="active site" description="Nucleophile" evidence="10">
    <location>
        <position position="80"/>
    </location>
</feature>
<dbReference type="InterPro" id="IPR010139">
    <property type="entry name" value="Imidazole-glycPsynth_HisH"/>
</dbReference>
<feature type="active site" evidence="10">
    <location>
        <position position="176"/>
    </location>
</feature>
<evidence type="ECO:0000256" key="8">
    <source>
        <dbReference type="ARBA" id="ARBA00047838"/>
    </source>
</evidence>
<comment type="catalytic activity">
    <reaction evidence="8">
        <text>5-[(5-phospho-1-deoxy-D-ribulos-1-ylimino)methylamino]-1-(5-phospho-beta-D-ribosyl)imidazole-4-carboxamide + L-glutamine = D-erythro-1-(imidazol-4-yl)glycerol 3-phosphate + 5-amino-1-(5-phospho-beta-D-ribosyl)imidazole-4-carboxamide + L-glutamate + H(+)</text>
        <dbReference type="Rhea" id="RHEA:24793"/>
        <dbReference type="ChEBI" id="CHEBI:15378"/>
        <dbReference type="ChEBI" id="CHEBI:29985"/>
        <dbReference type="ChEBI" id="CHEBI:58278"/>
        <dbReference type="ChEBI" id="CHEBI:58359"/>
        <dbReference type="ChEBI" id="CHEBI:58475"/>
        <dbReference type="ChEBI" id="CHEBI:58525"/>
        <dbReference type="EC" id="4.3.2.10"/>
    </reaction>
</comment>
<dbReference type="InterPro" id="IPR017926">
    <property type="entry name" value="GATASE"/>
</dbReference>
<evidence type="ECO:0000256" key="6">
    <source>
        <dbReference type="ARBA" id="ARBA00023102"/>
    </source>
</evidence>
<dbReference type="Proteomes" id="UP000295375">
    <property type="component" value="Unassembled WGS sequence"/>
</dbReference>
<comment type="caution">
    <text evidence="12">The sequence shown here is derived from an EMBL/GenBank/DDBJ whole genome shotgun (WGS) entry which is preliminary data.</text>
</comment>
<dbReference type="SUPFAM" id="SSF52317">
    <property type="entry name" value="Class I glutamine amidotransferase-like"/>
    <property type="match status" value="1"/>
</dbReference>
<feature type="active site" evidence="10">
    <location>
        <position position="174"/>
    </location>
</feature>
<evidence type="ECO:0000313" key="12">
    <source>
        <dbReference type="EMBL" id="TDQ45806.1"/>
    </source>
</evidence>
<keyword evidence="3" id="KW-0028">Amino-acid biosynthesis</keyword>
<dbReference type="GO" id="GO:0000105">
    <property type="term" value="P:L-histidine biosynthetic process"/>
    <property type="evidence" value="ECO:0007669"/>
    <property type="project" value="UniProtKB-UniPathway"/>
</dbReference>
<dbReference type="GO" id="GO:0004359">
    <property type="term" value="F:glutaminase activity"/>
    <property type="evidence" value="ECO:0007669"/>
    <property type="project" value="UniProtKB-EC"/>
</dbReference>
<evidence type="ECO:0000256" key="9">
    <source>
        <dbReference type="ARBA" id="ARBA00049534"/>
    </source>
</evidence>
<comment type="pathway">
    <text evidence="1">Amino-acid biosynthesis; L-histidine biosynthesis; L-histidine from 5-phospho-alpha-D-ribose 1-diphosphate: step 5/9.</text>
</comment>